<dbReference type="Gene3D" id="2.60.40.1120">
    <property type="entry name" value="Carboxypeptidase-like, regulatory domain"/>
    <property type="match status" value="1"/>
</dbReference>
<dbReference type="InterPro" id="IPR055073">
    <property type="entry name" value="NOMO1-like_9th"/>
</dbReference>
<evidence type="ECO:0000259" key="16">
    <source>
        <dbReference type="Pfam" id="PF23194"/>
    </source>
</evidence>
<name>A0AAP0CNV0_9ASTR</name>
<dbReference type="InterPro" id="IPR056187">
    <property type="entry name" value="NOMO_8th"/>
</dbReference>
<comment type="caution">
    <text evidence="20">The sequence shown here is derived from an EMBL/GenBank/DDBJ whole genome shotgun (WGS) entry which is preliminary data.</text>
</comment>
<keyword evidence="5" id="KW-0256">Endoplasmic reticulum</keyword>
<evidence type="ECO:0000259" key="17">
    <source>
        <dbReference type="Pfam" id="PF23196"/>
    </source>
</evidence>
<reference evidence="20 21" key="1">
    <citation type="submission" date="2024-04" db="EMBL/GenBank/DDBJ databases">
        <title>The reference genome of an endangered Asteraceae, Deinandra increscens subsp. villosa, native to the Central Coast of California.</title>
        <authorList>
            <person name="Guilliams M."/>
            <person name="Hasenstab-Lehman K."/>
            <person name="Meyer R."/>
            <person name="Mcevoy S."/>
        </authorList>
    </citation>
    <scope>NUCLEOTIDE SEQUENCE [LARGE SCALE GENOMIC DNA]</scope>
    <source>
        <tissue evidence="20">Leaf</tissue>
    </source>
</reference>
<feature type="domain" description="NOMO seventh transthyretin-like" evidence="14">
    <location>
        <begin position="1136"/>
        <end position="1208"/>
    </location>
</feature>
<evidence type="ECO:0000259" key="18">
    <source>
        <dbReference type="Pfam" id="PF23660"/>
    </source>
</evidence>
<dbReference type="Pfam" id="PF00854">
    <property type="entry name" value="PTR2"/>
    <property type="match status" value="1"/>
</dbReference>
<proteinExistence type="inferred from homology"/>
<keyword evidence="9" id="KW-0813">Transport</keyword>
<dbReference type="Gene3D" id="1.20.1250.20">
    <property type="entry name" value="MFS general substrate transporter like domains"/>
    <property type="match status" value="1"/>
</dbReference>
<dbReference type="InterPro" id="IPR055075">
    <property type="entry name" value="NOMO-like_N"/>
</dbReference>
<dbReference type="SUPFAM" id="SSF49478">
    <property type="entry name" value="Cna protein B-type domain"/>
    <property type="match status" value="3"/>
</dbReference>
<keyword evidence="21" id="KW-1185">Reference proteome</keyword>
<evidence type="ECO:0000313" key="20">
    <source>
        <dbReference type="EMBL" id="KAK9057572.1"/>
    </source>
</evidence>
<keyword evidence="7 10" id="KW-0472">Membrane</keyword>
<dbReference type="Proteomes" id="UP001408789">
    <property type="component" value="Unassembled WGS sequence"/>
</dbReference>
<feature type="domain" description="NOMO eighth prealbumin-like" evidence="18">
    <location>
        <begin position="1210"/>
        <end position="1317"/>
    </location>
</feature>
<evidence type="ECO:0000256" key="2">
    <source>
        <dbReference type="ARBA" id="ARBA00004141"/>
    </source>
</evidence>
<organism evidence="20 21">
    <name type="scientific">Deinandra increscens subsp. villosa</name>
    <dbReference type="NCBI Taxonomy" id="3103831"/>
    <lineage>
        <taxon>Eukaryota</taxon>
        <taxon>Viridiplantae</taxon>
        <taxon>Streptophyta</taxon>
        <taxon>Embryophyta</taxon>
        <taxon>Tracheophyta</taxon>
        <taxon>Spermatophyta</taxon>
        <taxon>Magnoliopsida</taxon>
        <taxon>eudicotyledons</taxon>
        <taxon>Gunneridae</taxon>
        <taxon>Pentapetalae</taxon>
        <taxon>asterids</taxon>
        <taxon>campanulids</taxon>
        <taxon>Asterales</taxon>
        <taxon>Asteraceae</taxon>
        <taxon>Asteroideae</taxon>
        <taxon>Heliantheae alliance</taxon>
        <taxon>Madieae</taxon>
        <taxon>Madiinae</taxon>
        <taxon>Deinandra</taxon>
    </lineage>
</organism>
<dbReference type="InterPro" id="IPR000109">
    <property type="entry name" value="POT_fam"/>
</dbReference>
<sequence>MAEIVNATNKVDAEEDTYTKDGTVDYKNDPANRKNTGTWKACPYILGNECCERLAYYGMSTNLLLYFKNNLHQHSATASKNLSNWSGTCYITPLLGAFLADSYLGRYWTIAIFSIIYVGGMSLLTISASVPGLKPTCVSKEDCHANSTDIAVTFLALYLVALGTGGIKPCVSSYGADQFDDADEVEKKHKSSFFNWFYFSINIGALIASSLLVWIQDNVGWGWGFGIPAVTMAIAVGSFFSGTRLYRNQKPGGSPLTRICQVIVAAWRKRRVHVPDDKALLYETMDNKSTIVGSRKLDHTKDFSLLDRAAIELQSDHAKGSINPWRLCTVTQVEEFKSIIKLLPIWATGIIFSAVYSQMSNLFVLQGSYMNIKINNFEIPPASLSIFDTLSVIFWVPVYDRVLVPVARKYTGHKSGITQLQRMGTGLVISIFAMLAAGTLEVVRLGIVRTTQLLRSRTHADVDFLAGPAVFLDRLCGGFHVYRTTGVFLRSSPGFDEEFVFRFIAYHGGFGELLEFVAGDNRDDDKYERRYSTRSVLSSSGRCALTMALNILTCYFFLIAFTINTTIQLVSADAIQGCGGFVEASSSLIKSRKPTDAKLDYSHITVELRTLDGLVKDRTQCAPNGYYFIPVYDKGSFVIKIKGPEGWSWDPDRVPVLVDHTGCNGNEDINFRFTGFSISGKVVGAVGGASCSSTGGGPSNVKVELLNSNGNVVSSVLTSAAGSYSFTNIIPGRYNLRASRDDLNIEVKGSTEVELGFGNSQVDDVFFVSGYDIRGLVAAQGNPILGVHFYLYSDDVKEVQCPQGSGNPTGDRSALCHAISDADGTFNFKSIPCGVYELIPYYKGENTIFDVSPPSVTLTVQHDHAIVSEKFQVTGFSVGGRVVDSNGKGVDGVTIVVDGLERSITDREGYYKLDQVTSKQYLIEAKKEHYKFDKLVLPNMASVADIKAVSYVVCGLVQTIDSGYRAKVALTHGPHNVKPQMKQTDENGNFCFEVPPGDYRLSAIAATPETTPHLLFSPQHIDVNVNGPLLSMKFYQAQVNVGGSVSCKEKCDSSISVDLLRLDAKSNERQTVGLTDQSSEFLFQNVLPGKYKLEVKHLSKGAVSGEDKWCWEQSSVLLNVGTEDVKGVNFVQKGYWVNLVSTHDVDAYLHQSHGSRVNLKLKKGSQHICIESPGVHELHFVNSCIHFGSSPVKIDTTDPSPVYLKGEKYLLQGEIKVELTSQNGVDQLPKNLVVDILNDEGKVIDGSNAKFVVNENELSNTAVYEYKVWANPEETLTFVPRDIRSKNEKKILFYPRQHQVKVAQDGCQASVPPFSARLGLYIEGSVSPPLPDVLIRIIASGDSQNAQLKKNELAYATTTNSDGSFIGGPLYDDITYHTQASKPGYHVKEIGLNSFSCQKLGQISVHIHSKEDANDLFPSVLLSLSGEDGYRNNSISAAGGTFVFDNLFPGSFYLRPLLKEYAFSPSAQAVELGSGESTEVVFQATRVAYSAMGVVTLLSGLPKEGVSVEARSDTKGYYEETVTDSAGNYRLRGLHPDTTYTIKMAKINGFGTSNIERASPEFVEVKVGYEDIKGLDFLVFEQPEITLLTGTVQGSGIKEVNEHLQLEIRSASDPSNIESLSPLSVSNFFQVKGLPRGRHLLQLRSTLKQRTLRFESEVIEVDLEKNTQVHVGSLRYKIEDDHHKQQELTPAPVYPLIIGVSVIALFISMPRLKDMYQSNVGALVPGPSTATKKVVRKKTY</sequence>
<evidence type="ECO:0000313" key="21">
    <source>
        <dbReference type="Proteomes" id="UP001408789"/>
    </source>
</evidence>
<feature type="transmembrane region" description="Helical" evidence="10">
    <location>
        <begin position="150"/>
        <end position="167"/>
    </location>
</feature>
<dbReference type="InterPro" id="IPR036259">
    <property type="entry name" value="MFS_trans_sf"/>
</dbReference>
<dbReference type="Pfam" id="PF23194">
    <property type="entry name" value="NOMO_5th"/>
    <property type="match status" value="1"/>
</dbReference>
<feature type="transmembrane region" description="Helical" evidence="10">
    <location>
        <begin position="1691"/>
        <end position="1709"/>
    </location>
</feature>
<dbReference type="Pfam" id="PF23193">
    <property type="entry name" value="NOMO_3rd"/>
    <property type="match status" value="1"/>
</dbReference>
<evidence type="ECO:0000256" key="3">
    <source>
        <dbReference type="ARBA" id="ARBA00022692"/>
    </source>
</evidence>
<dbReference type="Gene3D" id="2.60.40.10">
    <property type="entry name" value="Immunoglobulins"/>
    <property type="match status" value="1"/>
</dbReference>
<dbReference type="GO" id="GO:0005789">
    <property type="term" value="C:endoplasmic reticulum membrane"/>
    <property type="evidence" value="ECO:0007669"/>
    <property type="project" value="UniProtKB-SubCell"/>
</dbReference>
<dbReference type="GO" id="GO:0006857">
    <property type="term" value="P:oligopeptide transport"/>
    <property type="evidence" value="ECO:0007669"/>
    <property type="project" value="InterPro"/>
</dbReference>
<dbReference type="InterPro" id="IPR013783">
    <property type="entry name" value="Ig-like_fold"/>
</dbReference>
<comment type="subcellular location">
    <subcellularLocation>
        <location evidence="1">Endoplasmic reticulum membrane</location>
        <topology evidence="1">Single-pass type I membrane protein</topology>
    </subcellularLocation>
    <subcellularLocation>
        <location evidence="2 9">Membrane</location>
        <topology evidence="2 9">Multi-pass membrane protein</topology>
    </subcellularLocation>
</comment>
<feature type="domain" description="NOMO second beta-sandwich" evidence="13">
    <location>
        <begin position="673"/>
        <end position="768"/>
    </location>
</feature>
<feature type="transmembrane region" description="Helical" evidence="10">
    <location>
        <begin position="196"/>
        <end position="215"/>
    </location>
</feature>
<evidence type="ECO:0000259" key="15">
    <source>
        <dbReference type="Pfam" id="PF23193"/>
    </source>
</evidence>
<feature type="transmembrane region" description="Helical" evidence="10">
    <location>
        <begin position="107"/>
        <end position="130"/>
    </location>
</feature>
<dbReference type="PANTHER" id="PTHR23303">
    <property type="entry name" value="CARBOXYPEPTIDASE REGULATORY REGION-CONTAINING"/>
    <property type="match status" value="1"/>
</dbReference>
<keyword evidence="4" id="KW-0732">Signal</keyword>
<evidence type="ECO:0000259" key="19">
    <source>
        <dbReference type="Pfam" id="PF23662"/>
    </source>
</evidence>
<dbReference type="InterPro" id="IPR056190">
    <property type="entry name" value="NOMO_5th"/>
</dbReference>
<keyword evidence="6 10" id="KW-1133">Transmembrane helix</keyword>
<evidence type="ECO:0000256" key="5">
    <source>
        <dbReference type="ARBA" id="ARBA00022824"/>
    </source>
</evidence>
<dbReference type="Pfam" id="PF22898">
    <property type="entry name" value="NOMO1-like_1st"/>
    <property type="match status" value="1"/>
</dbReference>
<feature type="transmembrane region" description="Helical" evidence="10">
    <location>
        <begin position="221"/>
        <end position="240"/>
    </location>
</feature>
<dbReference type="FunFam" id="2.60.40.10:FF:001746">
    <property type="entry name" value="Carbohydrate-binding-like fold"/>
    <property type="match status" value="1"/>
</dbReference>
<evidence type="ECO:0000259" key="14">
    <source>
        <dbReference type="Pfam" id="PF23141"/>
    </source>
</evidence>
<dbReference type="InterPro" id="IPR056189">
    <property type="entry name" value="NOMO_3rd"/>
</dbReference>
<dbReference type="InterPro" id="IPR018456">
    <property type="entry name" value="PTR2_symporter_CS"/>
</dbReference>
<feature type="domain" description="NOMO-like ninth beta-sandwich" evidence="12">
    <location>
        <begin position="1319"/>
        <end position="1390"/>
    </location>
</feature>
<feature type="domain" description="NOMO sixth transthyretin-like" evidence="17">
    <location>
        <begin position="1075"/>
        <end position="1115"/>
    </location>
</feature>
<evidence type="ECO:0000256" key="4">
    <source>
        <dbReference type="ARBA" id="ARBA00022729"/>
    </source>
</evidence>
<evidence type="ECO:0000259" key="12">
    <source>
        <dbReference type="Pfam" id="PF22902"/>
    </source>
</evidence>
<dbReference type="PANTHER" id="PTHR23303:SF14">
    <property type="entry name" value="BOS COMPLEX SUBUNIT NOMO1-RELATED"/>
    <property type="match status" value="1"/>
</dbReference>
<feature type="domain" description="NOMO-like N-terminal beta-sandwich" evidence="11">
    <location>
        <begin position="595"/>
        <end position="671"/>
    </location>
</feature>
<dbReference type="PROSITE" id="PS01022">
    <property type="entry name" value="PTR2_1"/>
    <property type="match status" value="1"/>
</dbReference>
<dbReference type="InterPro" id="IPR008969">
    <property type="entry name" value="CarboxyPept-like_regulatory"/>
</dbReference>
<evidence type="ECO:0000259" key="11">
    <source>
        <dbReference type="Pfam" id="PF22898"/>
    </source>
</evidence>
<protein>
    <submittedName>
        <fullName evidence="20">Uncharacterized protein</fullName>
    </submittedName>
</protein>
<comment type="similarity">
    <text evidence="9">Belongs to the major facilitator superfamily. Proton-dependent oligopeptide transporter (POT/PTR) (TC 2.A.17) family.</text>
</comment>
<dbReference type="EMBL" id="JBCNJP010000023">
    <property type="protein sequence ID" value="KAK9057572.1"/>
    <property type="molecule type" value="Genomic_DNA"/>
</dbReference>
<dbReference type="PROSITE" id="PS01023">
    <property type="entry name" value="PTR2_2"/>
    <property type="match status" value="1"/>
</dbReference>
<dbReference type="SUPFAM" id="SSF49464">
    <property type="entry name" value="Carboxypeptidase regulatory domain-like"/>
    <property type="match status" value="1"/>
</dbReference>
<dbReference type="Pfam" id="PF23660">
    <property type="entry name" value="NOMO_8th"/>
    <property type="match status" value="1"/>
</dbReference>
<dbReference type="Pfam" id="PF23662">
    <property type="entry name" value="DUF7152"/>
    <property type="match status" value="1"/>
</dbReference>
<accession>A0AAP0CNV0</accession>
<dbReference type="InterPro" id="IPR051417">
    <property type="entry name" value="SDr/BOS_complex"/>
</dbReference>
<dbReference type="SUPFAM" id="SSF103473">
    <property type="entry name" value="MFS general substrate transporter"/>
    <property type="match status" value="1"/>
</dbReference>
<evidence type="ECO:0000256" key="6">
    <source>
        <dbReference type="ARBA" id="ARBA00022989"/>
    </source>
</evidence>
<dbReference type="InterPro" id="IPR056188">
    <property type="entry name" value="NOMO_6th"/>
</dbReference>
<dbReference type="InterPro" id="IPR056319">
    <property type="entry name" value="NOMO_7th"/>
</dbReference>
<feature type="transmembrane region" description="Helical" evidence="10">
    <location>
        <begin position="427"/>
        <end position="447"/>
    </location>
</feature>
<dbReference type="Pfam" id="PF23196">
    <property type="entry name" value="NOMO_6th"/>
    <property type="match status" value="1"/>
</dbReference>
<keyword evidence="3 9" id="KW-0812">Transmembrane</keyword>
<feature type="transmembrane region" description="Helical" evidence="10">
    <location>
        <begin position="342"/>
        <end position="359"/>
    </location>
</feature>
<evidence type="ECO:0000256" key="9">
    <source>
        <dbReference type="RuleBase" id="RU003755"/>
    </source>
</evidence>
<evidence type="ECO:0000256" key="7">
    <source>
        <dbReference type="ARBA" id="ARBA00023136"/>
    </source>
</evidence>
<gene>
    <name evidence="20" type="ORF">SSX86_022408</name>
</gene>
<evidence type="ECO:0000256" key="8">
    <source>
        <dbReference type="ARBA" id="ARBA00044504"/>
    </source>
</evidence>
<dbReference type="InterPro" id="IPR055576">
    <property type="entry name" value="DUF7152"/>
</dbReference>
<dbReference type="GO" id="GO:0022857">
    <property type="term" value="F:transmembrane transporter activity"/>
    <property type="evidence" value="ECO:0007669"/>
    <property type="project" value="InterPro"/>
</dbReference>
<feature type="domain" description="NOMO fifth transthyretin-like" evidence="16">
    <location>
        <begin position="953"/>
        <end position="1032"/>
    </location>
</feature>
<evidence type="ECO:0000259" key="13">
    <source>
        <dbReference type="Pfam" id="PF22904"/>
    </source>
</evidence>
<evidence type="ECO:0000256" key="1">
    <source>
        <dbReference type="ARBA" id="ARBA00004115"/>
    </source>
</evidence>
<feature type="domain" description="NOMO third transthyretin-like" evidence="15">
    <location>
        <begin position="811"/>
        <end position="873"/>
    </location>
</feature>
<dbReference type="Pfam" id="PF22904">
    <property type="entry name" value="NOMO1-like_2nd"/>
    <property type="match status" value="2"/>
</dbReference>
<feature type="transmembrane region" description="Helical" evidence="10">
    <location>
        <begin position="543"/>
        <end position="563"/>
    </location>
</feature>
<dbReference type="Pfam" id="PF23141">
    <property type="entry name" value="Ig_NOMO"/>
    <property type="match status" value="1"/>
</dbReference>
<feature type="domain" description="DUF7152" evidence="19">
    <location>
        <begin position="1584"/>
        <end position="1683"/>
    </location>
</feature>
<comment type="similarity">
    <text evidence="8">Belongs to the major facilitator superfamily. Phosphate:H(+) symporter (TC 2.A.1.9) family.</text>
</comment>
<dbReference type="Pfam" id="PF22902">
    <property type="entry name" value="NOMO1-like_9th"/>
    <property type="match status" value="1"/>
</dbReference>
<dbReference type="InterPro" id="IPR055074">
    <property type="entry name" value="NOMO1-3_2nd"/>
</dbReference>
<evidence type="ECO:0000256" key="10">
    <source>
        <dbReference type="SAM" id="Phobius"/>
    </source>
</evidence>
<feature type="domain" description="NOMO second beta-sandwich" evidence="13">
    <location>
        <begin position="874"/>
        <end position="934"/>
    </location>
</feature>